<organism evidence="2 3">
    <name type="scientific">Nonomuraea maheshkhaliensis</name>
    <dbReference type="NCBI Taxonomy" id="419590"/>
    <lineage>
        <taxon>Bacteria</taxon>
        <taxon>Bacillati</taxon>
        <taxon>Actinomycetota</taxon>
        <taxon>Actinomycetes</taxon>
        <taxon>Streptosporangiales</taxon>
        <taxon>Streptosporangiaceae</taxon>
        <taxon>Nonomuraea</taxon>
    </lineage>
</organism>
<dbReference type="EMBL" id="BAAAMU010000107">
    <property type="protein sequence ID" value="GAA1676962.1"/>
    <property type="molecule type" value="Genomic_DNA"/>
</dbReference>
<evidence type="ECO:0000313" key="3">
    <source>
        <dbReference type="Proteomes" id="UP001500064"/>
    </source>
</evidence>
<gene>
    <name evidence="2" type="ORF">GCM10009733_087340</name>
</gene>
<evidence type="ECO:0008006" key="4">
    <source>
        <dbReference type="Google" id="ProtNLM"/>
    </source>
</evidence>
<feature type="signal peptide" evidence="1">
    <location>
        <begin position="1"/>
        <end position="24"/>
    </location>
</feature>
<protein>
    <recommendedName>
        <fullName evidence="4">Secreted protein</fullName>
    </recommendedName>
</protein>
<keyword evidence="3" id="KW-1185">Reference proteome</keyword>
<name>A0ABP4SR64_9ACTN</name>
<reference evidence="3" key="1">
    <citation type="journal article" date="2019" name="Int. J. Syst. Evol. Microbiol.">
        <title>The Global Catalogue of Microorganisms (GCM) 10K type strain sequencing project: providing services to taxonomists for standard genome sequencing and annotation.</title>
        <authorList>
            <consortium name="The Broad Institute Genomics Platform"/>
            <consortium name="The Broad Institute Genome Sequencing Center for Infectious Disease"/>
            <person name="Wu L."/>
            <person name="Ma J."/>
        </authorList>
    </citation>
    <scope>NUCLEOTIDE SEQUENCE [LARGE SCALE GENOMIC DNA]</scope>
    <source>
        <strain evidence="3">JCM 13929</strain>
    </source>
</reference>
<accession>A0ABP4SR64</accession>
<proteinExistence type="predicted"/>
<keyword evidence="1" id="KW-0732">Signal</keyword>
<evidence type="ECO:0000256" key="1">
    <source>
        <dbReference type="SAM" id="SignalP"/>
    </source>
</evidence>
<dbReference type="Proteomes" id="UP001500064">
    <property type="component" value="Unassembled WGS sequence"/>
</dbReference>
<sequence length="87" mass="8309">MQVYACPMVLTCVAAGAEAGVLFAADAVACAGPDGIWPEALWQGDGPWSVRVGSPASTAAVLAGSSVHAAAAARGLSGAVGDLTGGP</sequence>
<evidence type="ECO:0000313" key="2">
    <source>
        <dbReference type="EMBL" id="GAA1676962.1"/>
    </source>
</evidence>
<comment type="caution">
    <text evidence="2">The sequence shown here is derived from an EMBL/GenBank/DDBJ whole genome shotgun (WGS) entry which is preliminary data.</text>
</comment>
<feature type="chain" id="PRO_5045666596" description="Secreted protein" evidence="1">
    <location>
        <begin position="25"/>
        <end position="87"/>
    </location>
</feature>